<name>A0A9W6RN81_9ACTN</name>
<protein>
    <submittedName>
        <fullName evidence="3">Cytochrome P450</fullName>
    </submittedName>
</protein>
<proteinExistence type="inferred from homology"/>
<keyword evidence="2" id="KW-0560">Oxidoreductase</keyword>
<sequence length="388" mass="42196">MPEALSTDRILALAEPETLRDPYPAYARLREAEPVYWSEAIDSWVLTRYEDCVAVLRNSRAFASDWRRTGEQIPTPLLSIQSLDPPEHTLIRHFMVNAVRTLDHPALQRMIADRVRERLARIRRQDSFDVVTEFAAPIALDTIVAVLGVARPEPEWFLPTSQAIVDGMDAGVWPETHEPAVAARARLAELAEGWLADPPDAGLVGYVAAHGADSGIERPVLLNTLRAVFHAGFESAGRLLANALAAMAAVPDALGRFAAAETPVAVEELVRHSAPVQADGRACVQETSIGGTVIRRGEAVTMLLGAANRDPARFHDPDALDFGRAPNPHVGFGRGTHSCLGQSLATLQAGVVFEILAAECDRIRAVTAPVYRRNLTLRGPSRFEARLA</sequence>
<dbReference type="Proteomes" id="UP001165135">
    <property type="component" value="Unassembled WGS sequence"/>
</dbReference>
<dbReference type="PANTHER" id="PTHR46696:SF1">
    <property type="entry name" value="CYTOCHROME P450 YJIB-RELATED"/>
    <property type="match status" value="1"/>
</dbReference>
<evidence type="ECO:0000313" key="4">
    <source>
        <dbReference type="Proteomes" id="UP001165135"/>
    </source>
</evidence>
<dbReference type="RefSeq" id="WP_285629916.1">
    <property type="nucleotide sequence ID" value="NZ_BSTJ01000010.1"/>
</dbReference>
<dbReference type="InterPro" id="IPR002397">
    <property type="entry name" value="Cyt_P450_B"/>
</dbReference>
<dbReference type="InterPro" id="IPR036396">
    <property type="entry name" value="Cyt_P450_sf"/>
</dbReference>
<keyword evidence="2" id="KW-0408">Iron</keyword>
<evidence type="ECO:0000256" key="2">
    <source>
        <dbReference type="RuleBase" id="RU000461"/>
    </source>
</evidence>
<dbReference type="InterPro" id="IPR017972">
    <property type="entry name" value="Cyt_P450_CS"/>
</dbReference>
<dbReference type="GO" id="GO:0020037">
    <property type="term" value="F:heme binding"/>
    <property type="evidence" value="ECO:0007669"/>
    <property type="project" value="InterPro"/>
</dbReference>
<comment type="caution">
    <text evidence="3">The sequence shown here is derived from an EMBL/GenBank/DDBJ whole genome shotgun (WGS) entry which is preliminary data.</text>
</comment>
<dbReference type="Gene3D" id="1.10.630.10">
    <property type="entry name" value="Cytochrome P450"/>
    <property type="match status" value="1"/>
</dbReference>
<dbReference type="PRINTS" id="PR00359">
    <property type="entry name" value="BP450"/>
</dbReference>
<keyword evidence="2" id="KW-0479">Metal-binding</keyword>
<dbReference type="PANTHER" id="PTHR46696">
    <property type="entry name" value="P450, PUTATIVE (EUROFUNG)-RELATED"/>
    <property type="match status" value="1"/>
</dbReference>
<keyword evidence="2" id="KW-0503">Monooxygenase</keyword>
<dbReference type="EMBL" id="BSTJ01000010">
    <property type="protein sequence ID" value="GLY78991.1"/>
    <property type="molecule type" value="Genomic_DNA"/>
</dbReference>
<dbReference type="PROSITE" id="PS00086">
    <property type="entry name" value="CYTOCHROME_P450"/>
    <property type="match status" value="1"/>
</dbReference>
<dbReference type="AlphaFoldDB" id="A0A9W6RN81"/>
<organism evidence="3 4">
    <name type="scientific">Actinoallomurus iriomotensis</name>
    <dbReference type="NCBI Taxonomy" id="478107"/>
    <lineage>
        <taxon>Bacteria</taxon>
        <taxon>Bacillati</taxon>
        <taxon>Actinomycetota</taxon>
        <taxon>Actinomycetes</taxon>
        <taxon>Streptosporangiales</taxon>
        <taxon>Thermomonosporaceae</taxon>
        <taxon>Actinoallomurus</taxon>
    </lineage>
</organism>
<keyword evidence="2" id="KW-0349">Heme</keyword>
<evidence type="ECO:0000256" key="1">
    <source>
        <dbReference type="ARBA" id="ARBA00010617"/>
    </source>
</evidence>
<dbReference type="SUPFAM" id="SSF48264">
    <property type="entry name" value="Cytochrome P450"/>
    <property type="match status" value="1"/>
</dbReference>
<accession>A0A9W6RN81</accession>
<reference evidence="3" key="1">
    <citation type="submission" date="2023-03" db="EMBL/GenBank/DDBJ databases">
        <title>Actinoallomurus iriomotensis NBRC 103681.</title>
        <authorList>
            <person name="Ichikawa N."/>
            <person name="Sato H."/>
            <person name="Tonouchi N."/>
        </authorList>
    </citation>
    <scope>NUCLEOTIDE SEQUENCE</scope>
    <source>
        <strain evidence="3">NBRC 103681</strain>
    </source>
</reference>
<comment type="similarity">
    <text evidence="1 2">Belongs to the cytochrome P450 family.</text>
</comment>
<dbReference type="GO" id="GO:0005506">
    <property type="term" value="F:iron ion binding"/>
    <property type="evidence" value="ECO:0007669"/>
    <property type="project" value="InterPro"/>
</dbReference>
<dbReference type="GO" id="GO:0016705">
    <property type="term" value="F:oxidoreductase activity, acting on paired donors, with incorporation or reduction of molecular oxygen"/>
    <property type="evidence" value="ECO:0007669"/>
    <property type="project" value="InterPro"/>
</dbReference>
<dbReference type="GO" id="GO:0004497">
    <property type="term" value="F:monooxygenase activity"/>
    <property type="evidence" value="ECO:0007669"/>
    <property type="project" value="UniProtKB-KW"/>
</dbReference>
<dbReference type="Pfam" id="PF00067">
    <property type="entry name" value="p450"/>
    <property type="match status" value="1"/>
</dbReference>
<dbReference type="InterPro" id="IPR001128">
    <property type="entry name" value="Cyt_P450"/>
</dbReference>
<gene>
    <name evidence="3" type="ORF">Airi01_072580</name>
</gene>
<evidence type="ECO:0000313" key="3">
    <source>
        <dbReference type="EMBL" id="GLY78991.1"/>
    </source>
</evidence>